<evidence type="ECO:0000256" key="1">
    <source>
        <dbReference type="ARBA" id="ARBA00004418"/>
    </source>
</evidence>
<keyword evidence="4" id="KW-0574">Periplasm</keyword>
<dbReference type="AlphaFoldDB" id="A0A5C1E529"/>
<dbReference type="Proteomes" id="UP000323671">
    <property type="component" value="Chromosome"/>
</dbReference>
<dbReference type="PANTHER" id="PTHR30222:SF17">
    <property type="entry name" value="SPERMIDINE_PUTRESCINE-BINDING PERIPLASMIC PROTEIN"/>
    <property type="match status" value="1"/>
</dbReference>
<dbReference type="InterPro" id="IPR001188">
    <property type="entry name" value="Sperm_putr-bd"/>
</dbReference>
<dbReference type="PRINTS" id="PR00909">
    <property type="entry name" value="SPERMDNBNDNG"/>
</dbReference>
<dbReference type="GO" id="GO:0042597">
    <property type="term" value="C:periplasmic space"/>
    <property type="evidence" value="ECO:0007669"/>
    <property type="project" value="UniProtKB-SubCell"/>
</dbReference>
<feature type="chain" id="PRO_5022871377" evidence="5">
    <location>
        <begin position="38"/>
        <end position="360"/>
    </location>
</feature>
<keyword evidence="2" id="KW-0813">Transport</keyword>
<evidence type="ECO:0000313" key="7">
    <source>
        <dbReference type="Proteomes" id="UP000323671"/>
    </source>
</evidence>
<dbReference type="SUPFAM" id="SSF53850">
    <property type="entry name" value="Periplasmic binding protein-like II"/>
    <property type="match status" value="1"/>
</dbReference>
<dbReference type="KEGG" id="otr:OTERR_03480"/>
<dbReference type="EMBL" id="CP022579">
    <property type="protein sequence ID" value="QEL63824.1"/>
    <property type="molecule type" value="Genomic_DNA"/>
</dbReference>
<evidence type="ECO:0000313" key="6">
    <source>
        <dbReference type="EMBL" id="QEL63824.1"/>
    </source>
</evidence>
<evidence type="ECO:0000256" key="3">
    <source>
        <dbReference type="ARBA" id="ARBA00022729"/>
    </source>
</evidence>
<dbReference type="Pfam" id="PF13416">
    <property type="entry name" value="SBP_bac_8"/>
    <property type="match status" value="1"/>
</dbReference>
<accession>A0A5C1E529</accession>
<sequence>MPLPRLNSLLAHGASMARAVAVLAALALLPFAPPAAAQTKETLRVLAWPGYADTDLVRVFERRYGVHVEITLVDSDDALWDRLRANRGADFDVFAANTAELRRIIDEGLAQPLDLALISNVSRQLPRFRDLSSLPGVVRRGQVYAIPYTYGEMGLIYDRKLVPEAPTSLTALWDPRFQGRVLAYNGSSHNFSLAAMSLGSKTPFRIAPAETRKMIERLVALRRNVRTFYTSPEESVELFRENRVALMFANYGVQQLQLLQKAGLDVGYVIPREGALAWLDCWAITRGARNRRLAEQWINYTLEEPVSTALTERQGLANTLHEPAHLAEGARLFWLEPVEDAERRAALWRRIIAGDPPERF</sequence>
<evidence type="ECO:0000256" key="2">
    <source>
        <dbReference type="ARBA" id="ARBA00022448"/>
    </source>
</evidence>
<dbReference type="Gene3D" id="3.40.190.10">
    <property type="entry name" value="Periplasmic binding protein-like II"/>
    <property type="match status" value="2"/>
</dbReference>
<keyword evidence="7" id="KW-1185">Reference proteome</keyword>
<name>A0A5C1E529_9RHOO</name>
<dbReference type="GO" id="GO:0015846">
    <property type="term" value="P:polyamine transport"/>
    <property type="evidence" value="ECO:0007669"/>
    <property type="project" value="InterPro"/>
</dbReference>
<proteinExistence type="predicted"/>
<comment type="subcellular location">
    <subcellularLocation>
        <location evidence="1">Periplasm</location>
    </subcellularLocation>
</comment>
<dbReference type="PANTHER" id="PTHR30222">
    <property type="entry name" value="SPERMIDINE/PUTRESCINE-BINDING PERIPLASMIC PROTEIN"/>
    <property type="match status" value="1"/>
</dbReference>
<dbReference type="GO" id="GO:0019808">
    <property type="term" value="F:polyamine binding"/>
    <property type="evidence" value="ECO:0007669"/>
    <property type="project" value="InterPro"/>
</dbReference>
<dbReference type="InterPro" id="IPR006059">
    <property type="entry name" value="SBP"/>
</dbReference>
<evidence type="ECO:0000256" key="4">
    <source>
        <dbReference type="ARBA" id="ARBA00022764"/>
    </source>
</evidence>
<evidence type="ECO:0000256" key="5">
    <source>
        <dbReference type="SAM" id="SignalP"/>
    </source>
</evidence>
<feature type="signal peptide" evidence="5">
    <location>
        <begin position="1"/>
        <end position="37"/>
    </location>
</feature>
<reference evidence="6 7" key="1">
    <citation type="submission" date="2017-07" db="EMBL/GenBank/DDBJ databases">
        <title>Complete genome sequence of Oryzomicrobium terrae TPP412.</title>
        <authorList>
            <person name="Chiu L.-W."/>
            <person name="Lo K.-J."/>
            <person name="Tsai Y.-M."/>
            <person name="Lin S.-S."/>
            <person name="Kuo C.-H."/>
            <person name="Liu C.-T."/>
        </authorList>
    </citation>
    <scope>NUCLEOTIDE SEQUENCE [LARGE SCALE GENOMIC DNA]</scope>
    <source>
        <strain evidence="6 7">TPP412</strain>
    </source>
</reference>
<keyword evidence="3 5" id="KW-0732">Signal</keyword>
<protein>
    <submittedName>
        <fullName evidence="6">Putative spermidine/putrescine transport system substrate-binding protein</fullName>
    </submittedName>
</protein>
<organism evidence="6 7">
    <name type="scientific">Oryzomicrobium terrae</name>
    <dbReference type="NCBI Taxonomy" id="1735038"/>
    <lineage>
        <taxon>Bacteria</taxon>
        <taxon>Pseudomonadati</taxon>
        <taxon>Pseudomonadota</taxon>
        <taxon>Betaproteobacteria</taxon>
        <taxon>Rhodocyclales</taxon>
        <taxon>Rhodocyclaceae</taxon>
        <taxon>Oryzomicrobium</taxon>
    </lineage>
</organism>
<gene>
    <name evidence="6" type="ORF">OTERR_03480</name>
</gene>